<comment type="caution">
    <text evidence="2">The sequence shown here is derived from an EMBL/GenBank/DDBJ whole genome shotgun (WGS) entry which is preliminary data.</text>
</comment>
<keyword evidence="1" id="KW-0812">Transmembrane</keyword>
<keyword evidence="1" id="KW-0472">Membrane</keyword>
<feature type="non-terminal residue" evidence="2">
    <location>
        <position position="1"/>
    </location>
</feature>
<dbReference type="AlphaFoldDB" id="A0A9P5TNG5"/>
<evidence type="ECO:0000313" key="2">
    <source>
        <dbReference type="EMBL" id="KAF8899818.1"/>
    </source>
</evidence>
<keyword evidence="3" id="KW-1185">Reference proteome</keyword>
<reference evidence="2" key="1">
    <citation type="submission" date="2020-11" db="EMBL/GenBank/DDBJ databases">
        <authorList>
            <consortium name="DOE Joint Genome Institute"/>
            <person name="Ahrendt S."/>
            <person name="Riley R."/>
            <person name="Andreopoulos W."/>
            <person name="LaButti K."/>
            <person name="Pangilinan J."/>
            <person name="Ruiz-duenas F.J."/>
            <person name="Barrasa J.M."/>
            <person name="Sanchez-Garcia M."/>
            <person name="Camarero S."/>
            <person name="Miyauchi S."/>
            <person name="Serrano A."/>
            <person name="Linde D."/>
            <person name="Babiker R."/>
            <person name="Drula E."/>
            <person name="Ayuso-Fernandez I."/>
            <person name="Pacheco R."/>
            <person name="Padilla G."/>
            <person name="Ferreira P."/>
            <person name="Barriuso J."/>
            <person name="Kellner H."/>
            <person name="Castanera R."/>
            <person name="Alfaro M."/>
            <person name="Ramirez L."/>
            <person name="Pisabarro A.G."/>
            <person name="Kuo A."/>
            <person name="Tritt A."/>
            <person name="Lipzen A."/>
            <person name="He G."/>
            <person name="Yan M."/>
            <person name="Ng V."/>
            <person name="Cullen D."/>
            <person name="Martin F."/>
            <person name="Rosso M.-N."/>
            <person name="Henrissat B."/>
            <person name="Hibbett D."/>
            <person name="Martinez A.T."/>
            <person name="Grigoriev I.V."/>
        </authorList>
    </citation>
    <scope>NUCLEOTIDE SEQUENCE</scope>
    <source>
        <strain evidence="2">AH 44721</strain>
    </source>
</reference>
<sequence>FIFVQFLACISTFIDVVTRRATPSALGTHHFALLLAAWGPVFMFGTLVVFYPASRF</sequence>
<protein>
    <submittedName>
        <fullName evidence="2">Uncharacterized protein</fullName>
    </submittedName>
</protein>
<accession>A0A9P5TNG5</accession>
<name>A0A9P5TNG5_GYMJU</name>
<organism evidence="2 3">
    <name type="scientific">Gymnopilus junonius</name>
    <name type="common">Spectacular rustgill mushroom</name>
    <name type="synonym">Gymnopilus spectabilis subsp. junonius</name>
    <dbReference type="NCBI Taxonomy" id="109634"/>
    <lineage>
        <taxon>Eukaryota</taxon>
        <taxon>Fungi</taxon>
        <taxon>Dikarya</taxon>
        <taxon>Basidiomycota</taxon>
        <taxon>Agaricomycotina</taxon>
        <taxon>Agaricomycetes</taxon>
        <taxon>Agaricomycetidae</taxon>
        <taxon>Agaricales</taxon>
        <taxon>Agaricineae</taxon>
        <taxon>Hymenogastraceae</taxon>
        <taxon>Gymnopilus</taxon>
    </lineage>
</organism>
<proteinExistence type="predicted"/>
<gene>
    <name evidence="2" type="ORF">CPB84DRAFT_1680985</name>
</gene>
<dbReference type="OrthoDB" id="3256745at2759"/>
<dbReference type="EMBL" id="JADNYJ010000051">
    <property type="protein sequence ID" value="KAF8899818.1"/>
    <property type="molecule type" value="Genomic_DNA"/>
</dbReference>
<feature type="transmembrane region" description="Helical" evidence="1">
    <location>
        <begin position="31"/>
        <end position="51"/>
    </location>
</feature>
<evidence type="ECO:0000256" key="1">
    <source>
        <dbReference type="SAM" id="Phobius"/>
    </source>
</evidence>
<dbReference type="Proteomes" id="UP000724874">
    <property type="component" value="Unassembled WGS sequence"/>
</dbReference>
<evidence type="ECO:0000313" key="3">
    <source>
        <dbReference type="Proteomes" id="UP000724874"/>
    </source>
</evidence>
<keyword evidence="1" id="KW-1133">Transmembrane helix</keyword>